<feature type="domain" description="RING-type" evidence="2">
    <location>
        <begin position="130"/>
        <end position="179"/>
    </location>
</feature>
<dbReference type="OrthoDB" id="8062037at2759"/>
<proteinExistence type="predicted"/>
<evidence type="ECO:0000256" key="1">
    <source>
        <dbReference type="PROSITE-ProRule" id="PRU00175"/>
    </source>
</evidence>
<comment type="caution">
    <text evidence="3">The sequence shown here is derived from an EMBL/GenBank/DDBJ whole genome shotgun (WGS) entry which is preliminary data.</text>
</comment>
<dbReference type="EMBL" id="JAKOGI010001951">
    <property type="protein sequence ID" value="KAJ8423483.1"/>
    <property type="molecule type" value="Genomic_DNA"/>
</dbReference>
<accession>A0A9Q1JLE1</accession>
<gene>
    <name evidence="3" type="ORF">Cgig2_019355</name>
</gene>
<dbReference type="GO" id="GO:0008270">
    <property type="term" value="F:zinc ion binding"/>
    <property type="evidence" value="ECO:0007669"/>
    <property type="project" value="UniProtKB-KW"/>
</dbReference>
<dbReference type="Pfam" id="PF13639">
    <property type="entry name" value="zf-RING_2"/>
    <property type="match status" value="1"/>
</dbReference>
<evidence type="ECO:0000259" key="2">
    <source>
        <dbReference type="PROSITE" id="PS50089"/>
    </source>
</evidence>
<dbReference type="InterPro" id="IPR051826">
    <property type="entry name" value="E3_ubiquitin-ligase_domain"/>
</dbReference>
<reference evidence="3" key="1">
    <citation type="submission" date="2022-04" db="EMBL/GenBank/DDBJ databases">
        <title>Carnegiea gigantea Genome sequencing and assembly v2.</title>
        <authorList>
            <person name="Copetti D."/>
            <person name="Sanderson M.J."/>
            <person name="Burquez A."/>
            <person name="Wojciechowski M.F."/>
        </authorList>
    </citation>
    <scope>NUCLEOTIDE SEQUENCE</scope>
    <source>
        <strain evidence="3">SGP5-SGP5p</strain>
        <tissue evidence="3">Aerial part</tissue>
    </source>
</reference>
<dbReference type="InterPro" id="IPR001841">
    <property type="entry name" value="Znf_RING"/>
</dbReference>
<keyword evidence="1" id="KW-0862">Zinc</keyword>
<dbReference type="AlphaFoldDB" id="A0A9Q1JLE1"/>
<name>A0A9Q1JLE1_9CARY</name>
<dbReference type="PROSITE" id="PS50089">
    <property type="entry name" value="ZF_RING_2"/>
    <property type="match status" value="1"/>
</dbReference>
<dbReference type="PANTHER" id="PTHR22765">
    <property type="entry name" value="RING FINGER AND PROTEASE ASSOCIATED DOMAIN-CONTAINING"/>
    <property type="match status" value="1"/>
</dbReference>
<dbReference type="GO" id="GO:0006511">
    <property type="term" value="P:ubiquitin-dependent protein catabolic process"/>
    <property type="evidence" value="ECO:0007669"/>
    <property type="project" value="TreeGrafter"/>
</dbReference>
<dbReference type="InterPro" id="IPR013083">
    <property type="entry name" value="Znf_RING/FYVE/PHD"/>
</dbReference>
<keyword evidence="4" id="KW-1185">Reference proteome</keyword>
<dbReference type="GO" id="GO:0061630">
    <property type="term" value="F:ubiquitin protein ligase activity"/>
    <property type="evidence" value="ECO:0007669"/>
    <property type="project" value="TreeGrafter"/>
</dbReference>
<protein>
    <recommendedName>
        <fullName evidence="2">RING-type domain-containing protein</fullName>
    </recommendedName>
</protein>
<organism evidence="3 4">
    <name type="scientific">Carnegiea gigantea</name>
    <dbReference type="NCBI Taxonomy" id="171969"/>
    <lineage>
        <taxon>Eukaryota</taxon>
        <taxon>Viridiplantae</taxon>
        <taxon>Streptophyta</taxon>
        <taxon>Embryophyta</taxon>
        <taxon>Tracheophyta</taxon>
        <taxon>Spermatophyta</taxon>
        <taxon>Magnoliopsida</taxon>
        <taxon>eudicotyledons</taxon>
        <taxon>Gunneridae</taxon>
        <taxon>Pentapetalae</taxon>
        <taxon>Caryophyllales</taxon>
        <taxon>Cactineae</taxon>
        <taxon>Cactaceae</taxon>
        <taxon>Cactoideae</taxon>
        <taxon>Echinocereeae</taxon>
        <taxon>Carnegiea</taxon>
    </lineage>
</organism>
<evidence type="ECO:0000313" key="4">
    <source>
        <dbReference type="Proteomes" id="UP001153076"/>
    </source>
</evidence>
<keyword evidence="1" id="KW-0863">Zinc-finger</keyword>
<dbReference type="Proteomes" id="UP001153076">
    <property type="component" value="Unassembled WGS sequence"/>
</dbReference>
<keyword evidence="1" id="KW-0479">Metal-binding</keyword>
<evidence type="ECO:0000313" key="3">
    <source>
        <dbReference type="EMBL" id="KAJ8423483.1"/>
    </source>
</evidence>
<dbReference type="Gene3D" id="3.30.40.10">
    <property type="entry name" value="Zinc/RING finger domain, C3HC4 (zinc finger)"/>
    <property type="match status" value="1"/>
</dbReference>
<sequence>MDHYSDGTLLKSKDRLPTDDSRYVLFPSFNPFDCPLCQAEVTSVYEAAHEVRVDALNRLRKRLIPYLFSEGYPKLQGPGILKVVHVSTIQVLREWLGRHRIRTAATADAVVTRLKRLPSEQGLDLDQEQCCFCLEALTHVAESQDKETGVVMKMPCGRTFHGHCILEWLLTSPHCPLCRSKI</sequence>
<dbReference type="SUPFAM" id="SSF57850">
    <property type="entry name" value="RING/U-box"/>
    <property type="match status" value="1"/>
</dbReference>
<dbReference type="SMART" id="SM00184">
    <property type="entry name" value="RING"/>
    <property type="match status" value="1"/>
</dbReference>